<dbReference type="Gene3D" id="3.20.20.100">
    <property type="entry name" value="NADP-dependent oxidoreductase domain"/>
    <property type="match status" value="1"/>
</dbReference>
<accession>A0ABZ1AY87</accession>
<protein>
    <recommendedName>
        <fullName evidence="3">Oxidoreductase</fullName>
    </recommendedName>
</protein>
<evidence type="ECO:0008006" key="3">
    <source>
        <dbReference type="Google" id="ProtNLM"/>
    </source>
</evidence>
<evidence type="ECO:0000313" key="2">
    <source>
        <dbReference type="Proteomes" id="UP001324287"/>
    </source>
</evidence>
<reference evidence="1 2" key="1">
    <citation type="submission" date="2023-12" db="EMBL/GenBank/DDBJ databases">
        <title>Blastococcus brunescens sp. nov., an actonobacterium isolated from sandstone collected in sahara desert.</title>
        <authorList>
            <person name="Gtari M."/>
            <person name="Ghodhbane F."/>
        </authorList>
    </citation>
    <scope>NUCLEOTIDE SEQUENCE [LARGE SCALE GENOMIC DNA]</scope>
    <source>
        <strain evidence="1 2">BMG 8361</strain>
    </source>
</reference>
<dbReference type="EMBL" id="CP141261">
    <property type="protein sequence ID" value="WRL62393.1"/>
    <property type="molecule type" value="Genomic_DNA"/>
</dbReference>
<organism evidence="1 2">
    <name type="scientific">Blastococcus brunescens</name>
    <dbReference type="NCBI Taxonomy" id="1564165"/>
    <lineage>
        <taxon>Bacteria</taxon>
        <taxon>Bacillati</taxon>
        <taxon>Actinomycetota</taxon>
        <taxon>Actinomycetes</taxon>
        <taxon>Geodermatophilales</taxon>
        <taxon>Geodermatophilaceae</taxon>
        <taxon>Blastococcus</taxon>
    </lineage>
</organism>
<evidence type="ECO:0000313" key="1">
    <source>
        <dbReference type="EMBL" id="WRL62393.1"/>
    </source>
</evidence>
<name>A0ABZ1AY87_9ACTN</name>
<dbReference type="Proteomes" id="UP001324287">
    <property type="component" value="Chromosome"/>
</dbReference>
<gene>
    <name evidence="1" type="ORF">U6N30_20530</name>
</gene>
<keyword evidence="2" id="KW-1185">Reference proteome</keyword>
<dbReference type="InterPro" id="IPR036812">
    <property type="entry name" value="NAD(P)_OxRdtase_dom_sf"/>
</dbReference>
<dbReference type="SUPFAM" id="SSF51430">
    <property type="entry name" value="NAD(P)-linked oxidoreductase"/>
    <property type="match status" value="1"/>
</dbReference>
<proteinExistence type="predicted"/>
<sequence length="52" mass="5470">MTTVLIGASSVGQLEQNVAALDALTFGDDELRAIDEHAVDSGIDLWEGPRTA</sequence>